<dbReference type="Gene3D" id="2.60.40.1220">
    <property type="match status" value="1"/>
</dbReference>
<keyword evidence="4" id="KW-1185">Reference proteome</keyword>
<protein>
    <recommendedName>
        <fullName evidence="2">SbsA Ig-like domain-containing protein</fullName>
    </recommendedName>
</protein>
<evidence type="ECO:0000313" key="4">
    <source>
        <dbReference type="Proteomes" id="UP000824633"/>
    </source>
</evidence>
<dbReference type="Proteomes" id="UP000824633">
    <property type="component" value="Chromosome"/>
</dbReference>
<dbReference type="InterPro" id="IPR032812">
    <property type="entry name" value="SbsA_Ig"/>
</dbReference>
<proteinExistence type="predicted"/>
<name>A0ABM7TD89_9CLOT</name>
<evidence type="ECO:0000256" key="1">
    <source>
        <dbReference type="ARBA" id="ARBA00022729"/>
    </source>
</evidence>
<sequence>MILIVLRHCLEPLHPSTPPADGGSVSGIPGVVGGTVTDSNSDVGVSITTNIKWTFAKAINQDEVEHTNFMVTKVSDSSAVEGTLTIDDTKKIVTFIPNGIATNTTYAAIAEPVLLLDGSGSTTAISVKFTTL</sequence>
<organism evidence="3 4">
    <name type="scientific">Clostridium gelidum</name>
    <dbReference type="NCBI Taxonomy" id="704125"/>
    <lineage>
        <taxon>Bacteria</taxon>
        <taxon>Bacillati</taxon>
        <taxon>Bacillota</taxon>
        <taxon>Clostridia</taxon>
        <taxon>Eubacteriales</taxon>
        <taxon>Clostridiaceae</taxon>
        <taxon>Clostridium</taxon>
    </lineage>
</organism>
<dbReference type="Pfam" id="PF13205">
    <property type="entry name" value="Big_5"/>
    <property type="match status" value="1"/>
</dbReference>
<gene>
    <name evidence="3" type="ORF">psyc5s11_30050</name>
</gene>
<evidence type="ECO:0000259" key="2">
    <source>
        <dbReference type="Pfam" id="PF13205"/>
    </source>
</evidence>
<keyword evidence="1" id="KW-0732">Signal</keyword>
<dbReference type="EMBL" id="AP024849">
    <property type="protein sequence ID" value="BCZ46938.1"/>
    <property type="molecule type" value="Genomic_DNA"/>
</dbReference>
<accession>A0ABM7TD89</accession>
<evidence type="ECO:0000313" key="3">
    <source>
        <dbReference type="EMBL" id="BCZ46938.1"/>
    </source>
</evidence>
<dbReference type="RefSeq" id="WP_224033333.1">
    <property type="nucleotide sequence ID" value="NZ_AP024849.1"/>
</dbReference>
<feature type="domain" description="SbsA Ig-like" evidence="2">
    <location>
        <begin position="39"/>
        <end position="131"/>
    </location>
</feature>
<dbReference type="InterPro" id="IPR014755">
    <property type="entry name" value="Cu-Rt/internalin_Ig-like"/>
</dbReference>
<reference evidence="4" key="1">
    <citation type="submission" date="2021-07" db="EMBL/GenBank/DDBJ databases">
        <title>Complete genome sequencing of a Clostridium isolate.</title>
        <authorList>
            <person name="Ueki A."/>
            <person name="Tonouchi A."/>
        </authorList>
    </citation>
    <scope>NUCLEOTIDE SEQUENCE [LARGE SCALE GENOMIC DNA]</scope>
    <source>
        <strain evidence="4">C5S11</strain>
    </source>
</reference>